<reference evidence="1" key="1">
    <citation type="journal article" date="2020" name="Fungal Divers.">
        <title>Resolving the Mortierellaceae phylogeny through synthesis of multi-gene phylogenetics and phylogenomics.</title>
        <authorList>
            <person name="Vandepol N."/>
            <person name="Liber J."/>
            <person name="Desiro A."/>
            <person name="Na H."/>
            <person name="Kennedy M."/>
            <person name="Barry K."/>
            <person name="Grigoriev I.V."/>
            <person name="Miller A.N."/>
            <person name="O'Donnell K."/>
            <person name="Stajich J.E."/>
            <person name="Bonito G."/>
        </authorList>
    </citation>
    <scope>NUCLEOTIDE SEQUENCE</scope>
    <source>
        <strain evidence="1">BC1065</strain>
    </source>
</reference>
<sequence>MRPTRFNSYCHKIFKRCDKVHKRVQKVSKREPPCYSKVHMREPKKQDDLVRSAPMFAPLFSDSPFVKTLLLRS</sequence>
<dbReference type="Proteomes" id="UP000807716">
    <property type="component" value="Unassembled WGS sequence"/>
</dbReference>
<accession>A0A9P6TXF0</accession>
<gene>
    <name evidence="1" type="ORF">DFQ27_009211</name>
</gene>
<protein>
    <submittedName>
        <fullName evidence="1">Uncharacterized protein</fullName>
    </submittedName>
</protein>
<evidence type="ECO:0000313" key="2">
    <source>
        <dbReference type="Proteomes" id="UP000807716"/>
    </source>
</evidence>
<comment type="caution">
    <text evidence="1">The sequence shown here is derived from an EMBL/GenBank/DDBJ whole genome shotgun (WGS) entry which is preliminary data.</text>
</comment>
<name>A0A9P6TXF0_9FUNG</name>
<dbReference type="AlphaFoldDB" id="A0A9P6TXF0"/>
<proteinExistence type="predicted"/>
<dbReference type="EMBL" id="JAAAJB010000820">
    <property type="protein sequence ID" value="KAG0250784.1"/>
    <property type="molecule type" value="Genomic_DNA"/>
</dbReference>
<evidence type="ECO:0000313" key="1">
    <source>
        <dbReference type="EMBL" id="KAG0250784.1"/>
    </source>
</evidence>
<organism evidence="1 2">
    <name type="scientific">Actinomortierella ambigua</name>
    <dbReference type="NCBI Taxonomy" id="1343610"/>
    <lineage>
        <taxon>Eukaryota</taxon>
        <taxon>Fungi</taxon>
        <taxon>Fungi incertae sedis</taxon>
        <taxon>Mucoromycota</taxon>
        <taxon>Mortierellomycotina</taxon>
        <taxon>Mortierellomycetes</taxon>
        <taxon>Mortierellales</taxon>
        <taxon>Mortierellaceae</taxon>
        <taxon>Actinomortierella</taxon>
    </lineage>
</organism>
<keyword evidence="2" id="KW-1185">Reference proteome</keyword>